<reference evidence="3" key="2">
    <citation type="submission" date="2022-03" db="EMBL/GenBank/DDBJ databases">
        <title>Genome Encyclopedia of Bacteria and Archaea VI: Functional Genomics of Type Strains.</title>
        <authorList>
            <person name="Whitman W."/>
        </authorList>
    </citation>
    <scope>NUCLEOTIDE SEQUENCE</scope>
    <source>
        <strain evidence="3">HSC-15S17</strain>
    </source>
</reference>
<gene>
    <name evidence="2" type="ORF">KVP70_13235</name>
    <name evidence="3" type="ORF">L1274_000787</name>
</gene>
<organism evidence="2 4">
    <name type="scientific">Duganella violaceipulchra</name>
    <dbReference type="NCBI Taxonomy" id="2849652"/>
    <lineage>
        <taxon>Bacteria</taxon>
        <taxon>Pseudomonadati</taxon>
        <taxon>Pseudomonadota</taxon>
        <taxon>Betaproteobacteria</taxon>
        <taxon>Burkholderiales</taxon>
        <taxon>Oxalobacteraceae</taxon>
        <taxon>Telluria group</taxon>
        <taxon>Duganella</taxon>
    </lineage>
</organism>
<dbReference type="AlphaFoldDB" id="A0AA41H5D7"/>
<evidence type="ECO:0000256" key="1">
    <source>
        <dbReference type="SAM" id="Coils"/>
    </source>
</evidence>
<feature type="coiled-coil region" evidence="1">
    <location>
        <begin position="50"/>
        <end position="77"/>
    </location>
</feature>
<dbReference type="EMBL" id="JAHTGR010000006">
    <property type="protein sequence ID" value="MBV6321907.1"/>
    <property type="molecule type" value="Genomic_DNA"/>
</dbReference>
<evidence type="ECO:0000313" key="4">
    <source>
        <dbReference type="Proteomes" id="UP001155901"/>
    </source>
</evidence>
<sequence>MSTTIKIKSTHPASQGPFVIIERANFNPELHEKYDDGSDDGDLPEHVPTMAELLAARDQLQARARELDAEAQRVADQTVANEAEAQRLADLAAAAAAASTVPAEIAAMSKDQLQAALTEKGVAFPAAANKADLIALLTA</sequence>
<comment type="caution">
    <text evidence="2">The sequence shown here is derived from an EMBL/GenBank/DDBJ whole genome shotgun (WGS) entry which is preliminary data.</text>
</comment>
<name>A0AA41H5D7_9BURK</name>
<reference evidence="2" key="1">
    <citation type="submission" date="2021-07" db="EMBL/GenBank/DDBJ databases">
        <title>Characterization of violacein-producing bacteria and related species.</title>
        <authorList>
            <person name="Wilson H.S."/>
            <person name="De Leon M.E."/>
        </authorList>
    </citation>
    <scope>NUCLEOTIDE SEQUENCE</scope>
    <source>
        <strain evidence="2">HSC-15S17</strain>
    </source>
</reference>
<dbReference type="Proteomes" id="UP001162889">
    <property type="component" value="Unassembled WGS sequence"/>
</dbReference>
<evidence type="ECO:0000313" key="3">
    <source>
        <dbReference type="EMBL" id="MCP2007099.1"/>
    </source>
</evidence>
<keyword evidence="1" id="KW-0175">Coiled coil</keyword>
<dbReference type="RefSeq" id="WP_217942696.1">
    <property type="nucleotide sequence ID" value="NZ_JAHTGR010000006.1"/>
</dbReference>
<evidence type="ECO:0000313" key="2">
    <source>
        <dbReference type="EMBL" id="MBV6321907.1"/>
    </source>
</evidence>
<dbReference type="Proteomes" id="UP001155901">
    <property type="component" value="Unassembled WGS sequence"/>
</dbReference>
<keyword evidence="5" id="KW-1185">Reference proteome</keyword>
<protein>
    <recommendedName>
        <fullName evidence="6">HeH/LEM domain-containing protein</fullName>
    </recommendedName>
</protein>
<evidence type="ECO:0008006" key="6">
    <source>
        <dbReference type="Google" id="ProtNLM"/>
    </source>
</evidence>
<proteinExistence type="predicted"/>
<dbReference type="EMBL" id="JALJZU010000001">
    <property type="protein sequence ID" value="MCP2007099.1"/>
    <property type="molecule type" value="Genomic_DNA"/>
</dbReference>
<accession>A0AA41H5D7</accession>
<evidence type="ECO:0000313" key="5">
    <source>
        <dbReference type="Proteomes" id="UP001162889"/>
    </source>
</evidence>